<proteinExistence type="predicted"/>
<dbReference type="RefSeq" id="WP_346760706.1">
    <property type="nucleotide sequence ID" value="NZ_JAUJEB010000006.1"/>
</dbReference>
<name>A0ABT8LEH6_9BACT</name>
<organism evidence="2 3">
    <name type="scientific">Agaribacillus aureus</name>
    <dbReference type="NCBI Taxonomy" id="3051825"/>
    <lineage>
        <taxon>Bacteria</taxon>
        <taxon>Pseudomonadati</taxon>
        <taxon>Bacteroidota</taxon>
        <taxon>Cytophagia</taxon>
        <taxon>Cytophagales</taxon>
        <taxon>Splendidivirgaceae</taxon>
        <taxon>Agaribacillus</taxon>
    </lineage>
</organism>
<protein>
    <submittedName>
        <fullName evidence="2">Thiol-disulfide oxidoreductase DCC family protein</fullName>
    </submittedName>
</protein>
<evidence type="ECO:0000313" key="3">
    <source>
        <dbReference type="Proteomes" id="UP001172083"/>
    </source>
</evidence>
<dbReference type="Proteomes" id="UP001172083">
    <property type="component" value="Unassembled WGS sequence"/>
</dbReference>
<sequence length="135" mass="15718">MNELEKPVLLFDGVCNLCNGVVQFVIKRDPDAKFSFTSLQSNMGQRLLQKFQLPTSDFESFVLVEGDRYYRKSTAALRLFSKLGGGWRLLYVFMIVPVPIRDFFYSLVANNRYKIFGRTDECWIPTPELKARFLE</sequence>
<feature type="transmembrane region" description="Helical" evidence="1">
    <location>
        <begin position="89"/>
        <end position="108"/>
    </location>
</feature>
<keyword evidence="1" id="KW-0472">Membrane</keyword>
<keyword evidence="3" id="KW-1185">Reference proteome</keyword>
<comment type="caution">
    <text evidence="2">The sequence shown here is derived from an EMBL/GenBank/DDBJ whole genome shotgun (WGS) entry which is preliminary data.</text>
</comment>
<reference evidence="2" key="1">
    <citation type="submission" date="2023-06" db="EMBL/GenBank/DDBJ databases">
        <title>Genomic of Agaribacillus aureum.</title>
        <authorList>
            <person name="Wang G."/>
        </authorList>
    </citation>
    <scope>NUCLEOTIDE SEQUENCE</scope>
    <source>
        <strain evidence="2">BMA12</strain>
    </source>
</reference>
<accession>A0ABT8LEH6</accession>
<dbReference type="PANTHER" id="PTHR33639:SF2">
    <property type="entry name" value="DUF393 DOMAIN-CONTAINING PROTEIN"/>
    <property type="match status" value="1"/>
</dbReference>
<evidence type="ECO:0000256" key="1">
    <source>
        <dbReference type="SAM" id="Phobius"/>
    </source>
</evidence>
<keyword evidence="1" id="KW-1133">Transmembrane helix</keyword>
<dbReference type="PANTHER" id="PTHR33639">
    <property type="entry name" value="THIOL-DISULFIDE OXIDOREDUCTASE DCC"/>
    <property type="match status" value="1"/>
</dbReference>
<dbReference type="InterPro" id="IPR007263">
    <property type="entry name" value="DCC1-like"/>
</dbReference>
<keyword evidence="1" id="KW-0812">Transmembrane</keyword>
<gene>
    <name evidence="2" type="ORF">QQ020_25055</name>
</gene>
<dbReference type="EMBL" id="JAUJEB010000006">
    <property type="protein sequence ID" value="MDN5215372.1"/>
    <property type="molecule type" value="Genomic_DNA"/>
</dbReference>
<dbReference type="Pfam" id="PF04134">
    <property type="entry name" value="DCC1-like"/>
    <property type="match status" value="1"/>
</dbReference>
<dbReference type="InterPro" id="IPR052927">
    <property type="entry name" value="DCC_oxidoreductase"/>
</dbReference>
<evidence type="ECO:0000313" key="2">
    <source>
        <dbReference type="EMBL" id="MDN5215372.1"/>
    </source>
</evidence>